<organism evidence="1 2">
    <name type="scientific">Cytophaga hutchinsonii (strain ATCC 33406 / DSM 1761 / CIP 103989 / NBRC 15051 / NCIMB 9469 / D465)</name>
    <dbReference type="NCBI Taxonomy" id="269798"/>
    <lineage>
        <taxon>Bacteria</taxon>
        <taxon>Pseudomonadati</taxon>
        <taxon>Bacteroidota</taxon>
        <taxon>Cytophagia</taxon>
        <taxon>Cytophagales</taxon>
        <taxon>Cytophagaceae</taxon>
        <taxon>Cytophaga</taxon>
    </lineage>
</organism>
<evidence type="ECO:0000313" key="2">
    <source>
        <dbReference type="Proteomes" id="UP000001822"/>
    </source>
</evidence>
<dbReference type="Pfam" id="PF07166">
    <property type="entry name" value="DUF1398"/>
    <property type="match status" value="1"/>
</dbReference>
<dbReference type="RefSeq" id="WP_011587135.1">
    <property type="nucleotide sequence ID" value="NC_008255.1"/>
</dbReference>
<dbReference type="Proteomes" id="UP000001822">
    <property type="component" value="Chromosome"/>
</dbReference>
<dbReference type="InterPro" id="IPR009833">
    <property type="entry name" value="DUF1398"/>
</dbReference>
<dbReference type="InterPro" id="IPR036696">
    <property type="entry name" value="YdfO-like_sf"/>
</dbReference>
<dbReference type="SUPFAM" id="SSF160419">
    <property type="entry name" value="YdfO-like"/>
    <property type="match status" value="1"/>
</dbReference>
<reference evidence="1 2" key="1">
    <citation type="journal article" date="2007" name="Appl. Environ. Microbiol.">
        <title>Genome sequence of the cellulolytic gliding bacterium Cytophaga hutchinsonii.</title>
        <authorList>
            <person name="Xie G."/>
            <person name="Bruce D.C."/>
            <person name="Challacombe J.F."/>
            <person name="Chertkov O."/>
            <person name="Detter J.C."/>
            <person name="Gilna P."/>
            <person name="Han C.S."/>
            <person name="Lucas S."/>
            <person name="Misra M."/>
            <person name="Myers G.L."/>
            <person name="Richardson P."/>
            <person name="Tapia R."/>
            <person name="Thayer N."/>
            <person name="Thompson L.S."/>
            <person name="Brettin T.S."/>
            <person name="Henrissat B."/>
            <person name="Wilson D.B."/>
            <person name="McBride M.J."/>
        </authorList>
    </citation>
    <scope>NUCLEOTIDE SEQUENCE [LARGE SCALE GENOMIC DNA]</scope>
    <source>
        <strain evidence="2">ATCC 33406 / DSM 1761 / CIP 103989 / NBRC 15051 / NCIMB 9469 / D465</strain>
    </source>
</reference>
<evidence type="ECO:0008006" key="3">
    <source>
        <dbReference type="Google" id="ProtNLM"/>
    </source>
</evidence>
<dbReference type="Gene3D" id="3.30.1810.10">
    <property type="entry name" value="YdfO-like"/>
    <property type="match status" value="1"/>
</dbReference>
<dbReference type="AlphaFoldDB" id="A0A6N4SWU7"/>
<keyword evidence="2" id="KW-1185">Reference proteome</keyword>
<proteinExistence type="predicted"/>
<sequence length="129" mass="14218">MFTLEQIKAAHAKVKSGADFPSYIQELIGLGLKQYTQFVSDGHTIYSGTDNVTIQSEAKYPAFTIAEKADKAKLKQDLGIHQQGGTNYMTFCEQAAAAGVETWIVDMHNMTCIYYDKSGNEMLAENIPA</sequence>
<dbReference type="KEGG" id="chu:CHU_3798"/>
<name>A0A6N4SWU7_CYTH3</name>
<accession>A0A6N4SWU7</accession>
<dbReference type="EMBL" id="CP000383">
    <property type="protein sequence ID" value="ABG61030.1"/>
    <property type="molecule type" value="Genomic_DNA"/>
</dbReference>
<dbReference type="OrthoDB" id="1550456at2"/>
<protein>
    <recommendedName>
        <fullName evidence="3">Phage envelope protein</fullName>
    </recommendedName>
</protein>
<evidence type="ECO:0000313" key="1">
    <source>
        <dbReference type="EMBL" id="ABG61030.1"/>
    </source>
</evidence>
<gene>
    <name evidence="1" type="ordered locus">CHU_3798</name>
</gene>